<dbReference type="EC" id="2.7.1.-" evidence="2"/>
<dbReference type="RefSeq" id="WP_380113763.1">
    <property type="nucleotide sequence ID" value="NZ_JBHSIU010000010.1"/>
</dbReference>
<dbReference type="InterPro" id="IPR002575">
    <property type="entry name" value="Aminoglycoside_PTrfase"/>
</dbReference>
<dbReference type="SUPFAM" id="SSF56112">
    <property type="entry name" value="Protein kinase-like (PK-like)"/>
    <property type="match status" value="1"/>
</dbReference>
<evidence type="ECO:0000313" key="3">
    <source>
        <dbReference type="Proteomes" id="UP001595912"/>
    </source>
</evidence>
<keyword evidence="3" id="KW-1185">Reference proteome</keyword>
<dbReference type="Pfam" id="PF01636">
    <property type="entry name" value="APH"/>
    <property type="match status" value="1"/>
</dbReference>
<accession>A0ABV9VPM2</accession>
<comment type="caution">
    <text evidence="2">The sequence shown here is derived from an EMBL/GenBank/DDBJ whole genome shotgun (WGS) entry which is preliminary data.</text>
</comment>
<protein>
    <submittedName>
        <fullName evidence="2">Aminoglycoside phosphotransferase family protein</fullName>
        <ecNumber evidence="2">2.7.1.-</ecNumber>
    </submittedName>
</protein>
<sequence>MVTHGGACAGTVGPFPVDDPWWAEVEPVVAHLEETLGVPVLVLRLLAVDGADGGRGGRVTYHVEALRPPGALPACDFVDVDHPLRLPWARVPGIRELLGWASRHVELTGRPVQRKTWNLAGLFRLPTAGGTVWLKATPPFAAAEPFAIAAIAAVDPALVPAVLASAPGRLLLADVPGTDGWDASPEIVTAAVHRLAAAQARVDRAPPGIPDRRPEILAAAVRDLLAGPVGAELRPEELRAARDLQPRWEMLADCGLPDTVVHGDFHPGNWRCGPGGPVVLDFAEAHFGNPVLDVLHAIDFLPADRRRAAADAWIAAWTAAAPGSRPAEALRVAAPLAHLVYAVRYQEFLDNIEPSEQIYHLGDPAAVIRHALDKP</sequence>
<dbReference type="EMBL" id="JBHSIU010000010">
    <property type="protein sequence ID" value="MFC4997535.1"/>
    <property type="molecule type" value="Genomic_DNA"/>
</dbReference>
<gene>
    <name evidence="2" type="ORF">ACFPIJ_06825</name>
</gene>
<keyword evidence="2" id="KW-0808">Transferase</keyword>
<feature type="domain" description="Aminoglycoside phosphotransferase" evidence="1">
    <location>
        <begin position="143"/>
        <end position="322"/>
    </location>
</feature>
<organism evidence="2 3">
    <name type="scientific">Dactylosporangium cerinum</name>
    <dbReference type="NCBI Taxonomy" id="1434730"/>
    <lineage>
        <taxon>Bacteria</taxon>
        <taxon>Bacillati</taxon>
        <taxon>Actinomycetota</taxon>
        <taxon>Actinomycetes</taxon>
        <taxon>Micromonosporales</taxon>
        <taxon>Micromonosporaceae</taxon>
        <taxon>Dactylosporangium</taxon>
    </lineage>
</organism>
<proteinExistence type="predicted"/>
<dbReference type="GO" id="GO:0016740">
    <property type="term" value="F:transferase activity"/>
    <property type="evidence" value="ECO:0007669"/>
    <property type="project" value="UniProtKB-KW"/>
</dbReference>
<dbReference type="Gene3D" id="3.90.1200.10">
    <property type="match status" value="1"/>
</dbReference>
<dbReference type="Proteomes" id="UP001595912">
    <property type="component" value="Unassembled WGS sequence"/>
</dbReference>
<name>A0ABV9VPM2_9ACTN</name>
<evidence type="ECO:0000259" key="1">
    <source>
        <dbReference type="Pfam" id="PF01636"/>
    </source>
</evidence>
<reference evidence="3" key="1">
    <citation type="journal article" date="2019" name="Int. J. Syst. Evol. Microbiol.">
        <title>The Global Catalogue of Microorganisms (GCM) 10K type strain sequencing project: providing services to taxonomists for standard genome sequencing and annotation.</title>
        <authorList>
            <consortium name="The Broad Institute Genomics Platform"/>
            <consortium name="The Broad Institute Genome Sequencing Center for Infectious Disease"/>
            <person name="Wu L."/>
            <person name="Ma J."/>
        </authorList>
    </citation>
    <scope>NUCLEOTIDE SEQUENCE [LARGE SCALE GENOMIC DNA]</scope>
    <source>
        <strain evidence="3">CGMCC 4.7152</strain>
    </source>
</reference>
<dbReference type="InterPro" id="IPR011009">
    <property type="entry name" value="Kinase-like_dom_sf"/>
</dbReference>
<evidence type="ECO:0000313" key="2">
    <source>
        <dbReference type="EMBL" id="MFC4997535.1"/>
    </source>
</evidence>